<evidence type="ECO:0000256" key="4">
    <source>
        <dbReference type="ARBA" id="ARBA00022729"/>
    </source>
</evidence>
<evidence type="ECO:0000256" key="8">
    <source>
        <dbReference type="ARBA" id="ARBA00022840"/>
    </source>
</evidence>
<gene>
    <name evidence="17" type="ORF">OLC1_LOCUS21487</name>
</gene>
<keyword evidence="6 13" id="KW-0547">Nucleotide-binding</keyword>
<evidence type="ECO:0000256" key="1">
    <source>
        <dbReference type="ARBA" id="ARBA00022527"/>
    </source>
</evidence>
<dbReference type="FunFam" id="2.10.25.10:FF:000038">
    <property type="entry name" value="Fibrillin 2"/>
    <property type="match status" value="1"/>
</dbReference>
<dbReference type="InterPro" id="IPR018097">
    <property type="entry name" value="EGF_Ca-bd_CS"/>
</dbReference>
<dbReference type="Pfam" id="PF07645">
    <property type="entry name" value="EGF_CA"/>
    <property type="match status" value="1"/>
</dbReference>
<dbReference type="SMART" id="SM00181">
    <property type="entry name" value="EGF"/>
    <property type="match status" value="2"/>
</dbReference>
<dbReference type="GO" id="GO:0007166">
    <property type="term" value="P:cell surface receptor signaling pathway"/>
    <property type="evidence" value="ECO:0007669"/>
    <property type="project" value="InterPro"/>
</dbReference>
<evidence type="ECO:0000256" key="10">
    <source>
        <dbReference type="ARBA" id="ARBA00047558"/>
    </source>
</evidence>
<evidence type="ECO:0000259" key="16">
    <source>
        <dbReference type="PROSITE" id="PS50026"/>
    </source>
</evidence>
<feature type="compositionally biased region" description="Basic and acidic residues" evidence="14">
    <location>
        <begin position="802"/>
        <end position="819"/>
    </location>
</feature>
<dbReference type="Pfam" id="PF07714">
    <property type="entry name" value="PK_Tyr_Ser-Thr"/>
    <property type="match status" value="1"/>
</dbReference>
<keyword evidence="7" id="KW-0418">Kinase</keyword>
<evidence type="ECO:0000313" key="17">
    <source>
        <dbReference type="EMBL" id="CAI9114853.1"/>
    </source>
</evidence>
<feature type="domain" description="Protein kinase" evidence="15">
    <location>
        <begin position="313"/>
        <end position="594"/>
    </location>
</feature>
<dbReference type="InterPro" id="IPR000719">
    <property type="entry name" value="Prot_kinase_dom"/>
</dbReference>
<evidence type="ECO:0000256" key="6">
    <source>
        <dbReference type="ARBA" id="ARBA00022741"/>
    </source>
</evidence>
<dbReference type="GO" id="GO:0004674">
    <property type="term" value="F:protein serine/threonine kinase activity"/>
    <property type="evidence" value="ECO:0007669"/>
    <property type="project" value="UniProtKB-KW"/>
</dbReference>
<name>A0AAV1E6T8_OLDCO</name>
<dbReference type="SMART" id="SM00179">
    <property type="entry name" value="EGF_CA"/>
    <property type="match status" value="1"/>
</dbReference>
<feature type="compositionally biased region" description="Polar residues" evidence="14">
    <location>
        <begin position="789"/>
        <end position="800"/>
    </location>
</feature>
<evidence type="ECO:0000256" key="11">
    <source>
        <dbReference type="ARBA" id="ARBA00047951"/>
    </source>
</evidence>
<keyword evidence="18" id="KW-1185">Reference proteome</keyword>
<keyword evidence="5" id="KW-0677">Repeat</keyword>
<evidence type="ECO:0000256" key="14">
    <source>
        <dbReference type="SAM" id="MobiDB-lite"/>
    </source>
</evidence>
<dbReference type="InterPro" id="IPR008271">
    <property type="entry name" value="Ser/Thr_kinase_AS"/>
</dbReference>
<dbReference type="PROSITE" id="PS00107">
    <property type="entry name" value="PROTEIN_KINASE_ATP"/>
    <property type="match status" value="1"/>
</dbReference>
<dbReference type="PANTHER" id="PTHR27005">
    <property type="entry name" value="WALL-ASSOCIATED RECEPTOR KINASE-LIKE 21"/>
    <property type="match status" value="1"/>
</dbReference>
<evidence type="ECO:0000256" key="5">
    <source>
        <dbReference type="ARBA" id="ARBA00022737"/>
    </source>
</evidence>
<evidence type="ECO:0000256" key="2">
    <source>
        <dbReference type="ARBA" id="ARBA00022536"/>
    </source>
</evidence>
<dbReference type="CDD" id="cd14066">
    <property type="entry name" value="STKc_IRAK"/>
    <property type="match status" value="1"/>
</dbReference>
<evidence type="ECO:0000256" key="13">
    <source>
        <dbReference type="PROSITE-ProRule" id="PRU10141"/>
    </source>
</evidence>
<evidence type="ECO:0000256" key="12">
    <source>
        <dbReference type="PROSITE-ProRule" id="PRU00076"/>
    </source>
</evidence>
<dbReference type="InterPro" id="IPR001881">
    <property type="entry name" value="EGF-like_Ca-bd_dom"/>
</dbReference>
<comment type="caution">
    <text evidence="12">Lacks conserved residue(s) required for the propagation of feature annotation.</text>
</comment>
<dbReference type="Gene3D" id="2.90.20.10">
    <property type="entry name" value="Plasmodium vivax P25 domain"/>
    <property type="match status" value="1"/>
</dbReference>
<keyword evidence="9" id="KW-1015">Disulfide bond</keyword>
<dbReference type="SUPFAM" id="SSF57196">
    <property type="entry name" value="EGF/Laminin"/>
    <property type="match status" value="1"/>
</dbReference>
<dbReference type="FunFam" id="1.10.510.10:FF:000084">
    <property type="entry name" value="Wall-associated receptor kinase 2"/>
    <property type="match status" value="1"/>
</dbReference>
<dbReference type="PROSITE" id="PS50026">
    <property type="entry name" value="EGF_3"/>
    <property type="match status" value="1"/>
</dbReference>
<dbReference type="InterPro" id="IPR045274">
    <property type="entry name" value="WAK-like"/>
</dbReference>
<evidence type="ECO:0000256" key="9">
    <source>
        <dbReference type="ARBA" id="ARBA00023157"/>
    </source>
</evidence>
<dbReference type="Gene3D" id="3.30.200.20">
    <property type="entry name" value="Phosphorylase Kinase, domain 1"/>
    <property type="match status" value="1"/>
</dbReference>
<keyword evidence="4" id="KW-0732">Signal</keyword>
<dbReference type="PROSITE" id="PS50011">
    <property type="entry name" value="PROTEIN_KINASE_DOM"/>
    <property type="match status" value="1"/>
</dbReference>
<dbReference type="Proteomes" id="UP001161247">
    <property type="component" value="Chromosome 8"/>
</dbReference>
<dbReference type="PROSITE" id="PS00108">
    <property type="entry name" value="PROTEIN_KINASE_ST"/>
    <property type="match status" value="1"/>
</dbReference>
<evidence type="ECO:0000256" key="3">
    <source>
        <dbReference type="ARBA" id="ARBA00022679"/>
    </source>
</evidence>
<feature type="binding site" evidence="13">
    <location>
        <position position="342"/>
    </location>
    <ligand>
        <name>ATP</name>
        <dbReference type="ChEBI" id="CHEBI:30616"/>
    </ligand>
</feature>
<feature type="region of interest" description="Disordered" evidence="14">
    <location>
        <begin position="789"/>
        <end position="821"/>
    </location>
</feature>
<keyword evidence="3" id="KW-0808">Transferase</keyword>
<dbReference type="EMBL" id="OX459125">
    <property type="protein sequence ID" value="CAI9114853.1"/>
    <property type="molecule type" value="Genomic_DNA"/>
</dbReference>
<dbReference type="InterPro" id="IPR049883">
    <property type="entry name" value="NOTCH1_EGF-like"/>
</dbReference>
<dbReference type="PANTHER" id="PTHR27005:SF468">
    <property type="entry name" value="OS01G0310500 PROTEIN"/>
    <property type="match status" value="1"/>
</dbReference>
<keyword evidence="1" id="KW-0723">Serine/threonine-protein kinase</keyword>
<dbReference type="GO" id="GO:0005886">
    <property type="term" value="C:plasma membrane"/>
    <property type="evidence" value="ECO:0007669"/>
    <property type="project" value="TreeGrafter"/>
</dbReference>
<keyword evidence="8 13" id="KW-0067">ATP-binding</keyword>
<dbReference type="GO" id="GO:0005509">
    <property type="term" value="F:calcium ion binding"/>
    <property type="evidence" value="ECO:0007669"/>
    <property type="project" value="InterPro"/>
</dbReference>
<dbReference type="InterPro" id="IPR000742">
    <property type="entry name" value="EGF"/>
</dbReference>
<dbReference type="InterPro" id="IPR017441">
    <property type="entry name" value="Protein_kinase_ATP_BS"/>
</dbReference>
<dbReference type="InterPro" id="IPR036691">
    <property type="entry name" value="Endo/exonu/phosph_ase_sf"/>
</dbReference>
<comment type="catalytic activity">
    <reaction evidence="10">
        <text>L-seryl-[protein] + ATP = O-phospho-L-seryl-[protein] + ADP + H(+)</text>
        <dbReference type="Rhea" id="RHEA:17989"/>
        <dbReference type="Rhea" id="RHEA-COMP:9863"/>
        <dbReference type="Rhea" id="RHEA-COMP:11604"/>
        <dbReference type="ChEBI" id="CHEBI:15378"/>
        <dbReference type="ChEBI" id="CHEBI:29999"/>
        <dbReference type="ChEBI" id="CHEBI:30616"/>
        <dbReference type="ChEBI" id="CHEBI:83421"/>
        <dbReference type="ChEBI" id="CHEBI:456216"/>
    </reaction>
</comment>
<comment type="catalytic activity">
    <reaction evidence="11">
        <text>L-threonyl-[protein] + ATP = O-phospho-L-threonyl-[protein] + ADP + H(+)</text>
        <dbReference type="Rhea" id="RHEA:46608"/>
        <dbReference type="Rhea" id="RHEA-COMP:11060"/>
        <dbReference type="Rhea" id="RHEA-COMP:11605"/>
        <dbReference type="ChEBI" id="CHEBI:15378"/>
        <dbReference type="ChEBI" id="CHEBI:30013"/>
        <dbReference type="ChEBI" id="CHEBI:30616"/>
        <dbReference type="ChEBI" id="CHEBI:61977"/>
        <dbReference type="ChEBI" id="CHEBI:456216"/>
    </reaction>
</comment>
<evidence type="ECO:0000259" key="15">
    <source>
        <dbReference type="PROSITE" id="PS50011"/>
    </source>
</evidence>
<dbReference type="PROSITE" id="PS00010">
    <property type="entry name" value="ASX_HYDROXYL"/>
    <property type="match status" value="1"/>
</dbReference>
<dbReference type="InterPro" id="IPR000152">
    <property type="entry name" value="EGF-type_Asp/Asn_hydroxyl_site"/>
</dbReference>
<dbReference type="CDD" id="cd00054">
    <property type="entry name" value="EGF_CA"/>
    <property type="match status" value="1"/>
</dbReference>
<dbReference type="InterPro" id="IPR001245">
    <property type="entry name" value="Ser-Thr/Tyr_kinase_cat_dom"/>
</dbReference>
<dbReference type="InterPro" id="IPR011009">
    <property type="entry name" value="Kinase-like_dom_sf"/>
</dbReference>
<dbReference type="FunFam" id="3.30.200.20:FF:001380">
    <property type="entry name" value="Protein kinase superfamily protein"/>
    <property type="match status" value="1"/>
</dbReference>
<organism evidence="17 18">
    <name type="scientific">Oldenlandia corymbosa var. corymbosa</name>
    <dbReference type="NCBI Taxonomy" id="529605"/>
    <lineage>
        <taxon>Eukaryota</taxon>
        <taxon>Viridiplantae</taxon>
        <taxon>Streptophyta</taxon>
        <taxon>Embryophyta</taxon>
        <taxon>Tracheophyta</taxon>
        <taxon>Spermatophyta</taxon>
        <taxon>Magnoliopsida</taxon>
        <taxon>eudicotyledons</taxon>
        <taxon>Gunneridae</taxon>
        <taxon>Pentapetalae</taxon>
        <taxon>asterids</taxon>
        <taxon>lamiids</taxon>
        <taxon>Gentianales</taxon>
        <taxon>Rubiaceae</taxon>
        <taxon>Rubioideae</taxon>
        <taxon>Spermacoceae</taxon>
        <taxon>Hedyotis-Oldenlandia complex</taxon>
        <taxon>Oldenlandia</taxon>
    </lineage>
</organism>
<protein>
    <submittedName>
        <fullName evidence="17">OLC1v1015662C1</fullName>
    </submittedName>
</protein>
<dbReference type="AlphaFoldDB" id="A0AAV1E6T8"/>
<feature type="domain" description="EGF-like" evidence="16">
    <location>
        <begin position="184"/>
        <end position="220"/>
    </location>
</feature>
<dbReference type="GO" id="GO:0005524">
    <property type="term" value="F:ATP binding"/>
    <property type="evidence" value="ECO:0007669"/>
    <property type="project" value="UniProtKB-UniRule"/>
</dbReference>
<accession>A0AAV1E6T8</accession>
<dbReference type="SMART" id="SM00220">
    <property type="entry name" value="S_TKc"/>
    <property type="match status" value="1"/>
</dbReference>
<proteinExistence type="predicted"/>
<dbReference type="SUPFAM" id="SSF56112">
    <property type="entry name" value="Protein kinase-like (PK-like)"/>
    <property type="match status" value="1"/>
</dbReference>
<dbReference type="Gene3D" id="1.10.510.10">
    <property type="entry name" value="Transferase(Phosphotransferase) domain 1"/>
    <property type="match status" value="1"/>
</dbReference>
<evidence type="ECO:0000313" key="18">
    <source>
        <dbReference type="Proteomes" id="UP001161247"/>
    </source>
</evidence>
<evidence type="ECO:0000256" key="7">
    <source>
        <dbReference type="ARBA" id="ARBA00022777"/>
    </source>
</evidence>
<sequence>MSLSSPFVFSSTANKFTAFGCDTSAVIRGGNFIKGQSNHNNTTGCMSLCDDNEDVEDRSCSGVGCYEISIPAGARSIDLTVDSFYNHRYLSGFSPCSYGFVVEDAAFGFFVDNLTNVDKKSSVPVVADWVVAYEKCEVAKNDVDSYACNAEQSRGYDPDGDLGYRCKCEDGFEGNPYLPDGCQDINECADPTLHNCADNSICNNTLGGYTCMCNQGFHGDGRKNGVGCSLVEQSDKKKFWQPVVGVSVGCSILMALSICLYFEMMRRKANRMKEEFFRKNGGLILLQKISGEGNTYSTRLFTVEELQKATNHFDERNIIGRGGFGIVFKGELMDKTKVAIKKSRGVDRHQVELFINEVIILSQINNRNAVKLLGCCLETEVPLLVYEFIENGTLSEHLHNKFKATKLSWNIRLRIASEVAGVLSYLHSVASPPIIHRDIKSANILLDQNFTAKVADFGISRLLPADGHQVSTIVQGTCGYLDPEYMQRGRLTEKSDVYSFGIVLIEILTGKRVMESDKPETDIFLSNRFLSSLKEGNVVQLFDSNICCNDNIDQLMEVAKIAERCISVKGADRPYMKDVARDLEALGIEAQRFLVQALKIESMENEALISMESKGFECRNDSSPNELYSYCYSLTEEILLQQDGTSLHSESIVLYGLEIKYWHLNSLSRLVSTIGTPILADDFTVSKNRAQYARILVEMELSETVPDKLVFEDELENVVVQKIIYEWKPTKCSHCSDHGHESTQCRRKEKRVENKNKQPVSAWKEVVKGGDNKVGTVAKGVVTDKVASAANTQSEGSQKGANKVDHHLKPHKASEEVSRGRVVSGEVSSPVITWSPDVDQRMLIAELVTVGELNGKGCIDAGTRTGLVIDPGPSPHVLNLNMELELKDLEEFQYCIEECGISELRQFGKVFTWCNQSMGKDRIYCKLDWVLVNGDWIEENLDSVVEVQMDGISDHTPLVLDLIAETPQKPKLFRYFNMWSQAPSLLRVVQDSCSHQVQGTKMFQVCSKLRRLKKELKI</sequence>
<dbReference type="PROSITE" id="PS01187">
    <property type="entry name" value="EGF_CA"/>
    <property type="match status" value="1"/>
</dbReference>
<keyword evidence="2 12" id="KW-0245">EGF-like domain</keyword>
<reference evidence="17" key="1">
    <citation type="submission" date="2023-03" db="EMBL/GenBank/DDBJ databases">
        <authorList>
            <person name="Julca I."/>
        </authorList>
    </citation>
    <scope>NUCLEOTIDE SEQUENCE</scope>
</reference>
<dbReference type="SUPFAM" id="SSF56219">
    <property type="entry name" value="DNase I-like"/>
    <property type="match status" value="1"/>
</dbReference>